<dbReference type="GO" id="GO:0004081">
    <property type="term" value="F:bis(5'-nucleosyl)-tetraphosphatase (asymmetrical) activity"/>
    <property type="evidence" value="ECO:0007669"/>
    <property type="project" value="TreeGrafter"/>
</dbReference>
<name>A0A3N2CYQ6_9ACTN</name>
<organism evidence="5 6">
    <name type="scientific">Nocardioides aurantiacus</name>
    <dbReference type="NCBI Taxonomy" id="86796"/>
    <lineage>
        <taxon>Bacteria</taxon>
        <taxon>Bacillati</taxon>
        <taxon>Actinomycetota</taxon>
        <taxon>Actinomycetes</taxon>
        <taxon>Propionibacteriales</taxon>
        <taxon>Nocardioidaceae</taxon>
        <taxon>Nocardioides</taxon>
    </lineage>
</organism>
<protein>
    <submittedName>
        <fullName evidence="5">8-oxo-dGTP diphosphatase</fullName>
    </submittedName>
</protein>
<dbReference type="GO" id="GO:0006754">
    <property type="term" value="P:ATP biosynthetic process"/>
    <property type="evidence" value="ECO:0007669"/>
    <property type="project" value="TreeGrafter"/>
</dbReference>
<dbReference type="Proteomes" id="UP000281738">
    <property type="component" value="Unassembled WGS sequence"/>
</dbReference>
<dbReference type="InterPro" id="IPR029033">
    <property type="entry name" value="His_PPase_superfam"/>
</dbReference>
<dbReference type="EMBL" id="RKHO01000001">
    <property type="protein sequence ID" value="ROR92568.1"/>
    <property type="molecule type" value="Genomic_DNA"/>
</dbReference>
<comment type="similarity">
    <text evidence="1 3">Belongs to the Nudix hydrolase family.</text>
</comment>
<dbReference type="InterPro" id="IPR051325">
    <property type="entry name" value="Nudix_hydrolase_domain"/>
</dbReference>
<proteinExistence type="inferred from homology"/>
<dbReference type="InterPro" id="IPR020084">
    <property type="entry name" value="NUDIX_hydrolase_CS"/>
</dbReference>
<evidence type="ECO:0000256" key="2">
    <source>
        <dbReference type="ARBA" id="ARBA00022801"/>
    </source>
</evidence>
<sequence>MLLVHRPKYDDWSFPKGKQDPGEHVTTTAVRELLEETGVEVRLGRPLLPQLYAVSGGRAKKVHYWVGHVVGDDDVSGYEPNPEVDEVRWEPLATAASLLTYLDDVHLLEQLRKQPRATSALVVVRHAKAAKRRDWHGPDPRRPLLDVGEEQARELSRLLAAYGVTRVHSSSSTRCTQTLAPYAEEQVLPLQELDELSEELSDPDAAARLLHTLAAAPESSVVCSHRPVLPTLLGVLGVEEEPLAPSELVVCHHRRGELVAVERHLPVPLA</sequence>
<dbReference type="PROSITE" id="PS51462">
    <property type="entry name" value="NUDIX"/>
    <property type="match status" value="1"/>
</dbReference>
<dbReference type="Gene3D" id="3.90.79.10">
    <property type="entry name" value="Nucleoside Triphosphate Pyrophosphohydrolase"/>
    <property type="match status" value="1"/>
</dbReference>
<keyword evidence="6" id="KW-1185">Reference proteome</keyword>
<dbReference type="InterPro" id="IPR020476">
    <property type="entry name" value="Nudix_hydrolase"/>
</dbReference>
<dbReference type="SMART" id="SM00855">
    <property type="entry name" value="PGAM"/>
    <property type="match status" value="1"/>
</dbReference>
<dbReference type="SUPFAM" id="SSF53254">
    <property type="entry name" value="Phosphoglycerate mutase-like"/>
    <property type="match status" value="1"/>
</dbReference>
<dbReference type="Pfam" id="PF00300">
    <property type="entry name" value="His_Phos_1"/>
    <property type="match status" value="1"/>
</dbReference>
<evidence type="ECO:0000313" key="6">
    <source>
        <dbReference type="Proteomes" id="UP000281738"/>
    </source>
</evidence>
<dbReference type="PRINTS" id="PR00502">
    <property type="entry name" value="NUDIXFAMILY"/>
</dbReference>
<dbReference type="GO" id="GO:0006167">
    <property type="term" value="P:AMP biosynthetic process"/>
    <property type="evidence" value="ECO:0007669"/>
    <property type="project" value="TreeGrafter"/>
</dbReference>
<dbReference type="PROSITE" id="PS00893">
    <property type="entry name" value="NUDIX_BOX"/>
    <property type="match status" value="1"/>
</dbReference>
<dbReference type="SUPFAM" id="SSF55811">
    <property type="entry name" value="Nudix"/>
    <property type="match status" value="1"/>
</dbReference>
<dbReference type="CDD" id="cd03673">
    <property type="entry name" value="NUDIX_Ap6A_hydrolase"/>
    <property type="match status" value="1"/>
</dbReference>
<reference evidence="5 6" key="1">
    <citation type="submission" date="2018-11" db="EMBL/GenBank/DDBJ databases">
        <title>Sequencing the genomes of 1000 actinobacteria strains.</title>
        <authorList>
            <person name="Klenk H.-P."/>
        </authorList>
    </citation>
    <scope>NUCLEOTIDE SEQUENCE [LARGE SCALE GENOMIC DNA]</scope>
    <source>
        <strain evidence="5 6">DSM 12652</strain>
    </source>
</reference>
<accession>A0A3N2CYQ6</accession>
<dbReference type="InterPro" id="IPR013078">
    <property type="entry name" value="His_Pase_superF_clade-1"/>
</dbReference>
<dbReference type="AlphaFoldDB" id="A0A3N2CYQ6"/>
<keyword evidence="2 3" id="KW-0378">Hydrolase</keyword>
<dbReference type="CDD" id="cd07067">
    <property type="entry name" value="HP_PGM_like"/>
    <property type="match status" value="1"/>
</dbReference>
<evidence type="ECO:0000259" key="4">
    <source>
        <dbReference type="PROSITE" id="PS51462"/>
    </source>
</evidence>
<dbReference type="PANTHER" id="PTHR21340:SF0">
    <property type="entry name" value="BIS(5'-NUCLEOSYL)-TETRAPHOSPHATASE [ASYMMETRICAL]"/>
    <property type="match status" value="1"/>
</dbReference>
<dbReference type="Gene3D" id="3.40.50.1240">
    <property type="entry name" value="Phosphoglycerate mutase-like"/>
    <property type="match status" value="1"/>
</dbReference>
<gene>
    <name evidence="5" type="ORF">EDD33_3459</name>
</gene>
<comment type="caution">
    <text evidence="5">The sequence shown here is derived from an EMBL/GenBank/DDBJ whole genome shotgun (WGS) entry which is preliminary data.</text>
</comment>
<feature type="domain" description="Nudix hydrolase" evidence="4">
    <location>
        <begin position="1"/>
        <end position="112"/>
    </location>
</feature>
<evidence type="ECO:0000256" key="1">
    <source>
        <dbReference type="ARBA" id="ARBA00005582"/>
    </source>
</evidence>
<dbReference type="InterPro" id="IPR000086">
    <property type="entry name" value="NUDIX_hydrolase_dom"/>
</dbReference>
<evidence type="ECO:0000256" key="3">
    <source>
        <dbReference type="RuleBase" id="RU003476"/>
    </source>
</evidence>
<dbReference type="InterPro" id="IPR015797">
    <property type="entry name" value="NUDIX_hydrolase-like_dom_sf"/>
</dbReference>
<dbReference type="Pfam" id="PF00293">
    <property type="entry name" value="NUDIX"/>
    <property type="match status" value="1"/>
</dbReference>
<evidence type="ECO:0000313" key="5">
    <source>
        <dbReference type="EMBL" id="ROR92568.1"/>
    </source>
</evidence>
<dbReference type="PANTHER" id="PTHR21340">
    <property type="entry name" value="DIADENOSINE 5,5-P1,P4-TETRAPHOSPHATE PYROPHOSPHOHYDROLASE MUTT"/>
    <property type="match status" value="1"/>
</dbReference>